<keyword evidence="5 8" id="KW-1133">Transmembrane helix</keyword>
<feature type="transmembrane region" description="Helical" evidence="8">
    <location>
        <begin position="206"/>
        <end position="228"/>
    </location>
</feature>
<dbReference type="Gene3D" id="2.30.30.60">
    <property type="match status" value="1"/>
</dbReference>
<keyword evidence="6 8" id="KW-0472">Membrane</keyword>
<evidence type="ECO:0000256" key="3">
    <source>
        <dbReference type="ARBA" id="ARBA00022475"/>
    </source>
</evidence>
<evidence type="ECO:0000256" key="1">
    <source>
        <dbReference type="ARBA" id="ARBA00004651"/>
    </source>
</evidence>
<feature type="transmembrane region" description="Helical" evidence="8">
    <location>
        <begin position="249"/>
        <end position="268"/>
    </location>
</feature>
<dbReference type="GO" id="GO:0008381">
    <property type="term" value="F:mechanosensitive monoatomic ion channel activity"/>
    <property type="evidence" value="ECO:0007669"/>
    <property type="project" value="InterPro"/>
</dbReference>
<dbReference type="InterPro" id="IPR011066">
    <property type="entry name" value="MscS_channel_C_sf"/>
</dbReference>
<dbReference type="RefSeq" id="WP_088393960.1">
    <property type="nucleotide sequence ID" value="NZ_MXPU01000007.1"/>
</dbReference>
<dbReference type="GO" id="GO:0005886">
    <property type="term" value="C:plasma membrane"/>
    <property type="evidence" value="ECO:0007669"/>
    <property type="project" value="UniProtKB-SubCell"/>
</dbReference>
<dbReference type="EMBL" id="MXPU01000007">
    <property type="protein sequence ID" value="OWO94544.1"/>
    <property type="molecule type" value="Genomic_DNA"/>
</dbReference>
<feature type="transmembrane region" description="Helical" evidence="8">
    <location>
        <begin position="343"/>
        <end position="361"/>
    </location>
</feature>
<evidence type="ECO:0000256" key="4">
    <source>
        <dbReference type="ARBA" id="ARBA00022692"/>
    </source>
</evidence>
<dbReference type="Pfam" id="PF00924">
    <property type="entry name" value="MS_channel_2nd"/>
    <property type="match status" value="1"/>
</dbReference>
<dbReference type="Proteomes" id="UP000197269">
    <property type="component" value="Unassembled WGS sequence"/>
</dbReference>
<dbReference type="PANTHER" id="PTHR30460">
    <property type="entry name" value="MODERATE CONDUCTANCE MECHANOSENSITIVE CHANNEL YBIO"/>
    <property type="match status" value="1"/>
</dbReference>
<dbReference type="InterPro" id="IPR023408">
    <property type="entry name" value="MscS_beta-dom_sf"/>
</dbReference>
<evidence type="ECO:0000256" key="6">
    <source>
        <dbReference type="ARBA" id="ARBA00023136"/>
    </source>
</evidence>
<dbReference type="SUPFAM" id="SSF82689">
    <property type="entry name" value="Mechanosensitive channel protein MscS (YggB), C-terminal domain"/>
    <property type="match status" value="1"/>
</dbReference>
<evidence type="ECO:0000256" key="8">
    <source>
        <dbReference type="SAM" id="Phobius"/>
    </source>
</evidence>
<evidence type="ECO:0000256" key="5">
    <source>
        <dbReference type="ARBA" id="ARBA00022989"/>
    </source>
</evidence>
<comment type="subcellular location">
    <subcellularLocation>
        <location evidence="1">Cell membrane</location>
        <topology evidence="1">Multi-pass membrane protein</topology>
    </subcellularLocation>
</comment>
<evidence type="ECO:0000256" key="7">
    <source>
        <dbReference type="SAM" id="MobiDB-lite"/>
    </source>
</evidence>
<feature type="domain" description="Mechanosensitive ion channel transmembrane helices 2/3" evidence="10">
    <location>
        <begin position="346"/>
        <end position="387"/>
    </location>
</feature>
<dbReference type="Pfam" id="PF21088">
    <property type="entry name" value="MS_channel_1st"/>
    <property type="match status" value="1"/>
</dbReference>
<dbReference type="SUPFAM" id="SSF82861">
    <property type="entry name" value="Mechanosensitive channel protein MscS (YggB), transmembrane region"/>
    <property type="match status" value="1"/>
</dbReference>
<keyword evidence="4 8" id="KW-0812">Transmembrane</keyword>
<evidence type="ECO:0000259" key="10">
    <source>
        <dbReference type="Pfam" id="PF21088"/>
    </source>
</evidence>
<feature type="transmembrane region" description="Helical" evidence="8">
    <location>
        <begin position="176"/>
        <end position="200"/>
    </location>
</feature>
<accession>A0A246DW96</accession>
<dbReference type="AlphaFoldDB" id="A0A246DW96"/>
<feature type="transmembrane region" description="Helical" evidence="8">
    <location>
        <begin position="274"/>
        <end position="298"/>
    </location>
</feature>
<dbReference type="InterPro" id="IPR045276">
    <property type="entry name" value="YbiO_bact"/>
</dbReference>
<feature type="transmembrane region" description="Helical" evidence="8">
    <location>
        <begin position="367"/>
        <end position="386"/>
    </location>
</feature>
<dbReference type="InterPro" id="IPR010920">
    <property type="entry name" value="LSM_dom_sf"/>
</dbReference>
<protein>
    <submittedName>
        <fullName evidence="11">Mechanosensitive ion channel protein</fullName>
    </submittedName>
</protein>
<sequence length="581" mass="63025">MRSNDDRHLLRKIFTILTVVFSTLQPIGINPASSAESSGSSAPIRVIIELPNDDSGRALVDRIVPGNQEPTPPAAVSPEPASPSIATSLQELRQRLLSLINAVPTLPGQIQAAIRLFQTDNRIDPLGLILAVTLFVAGGFLAQRIAWWSGRGLLHFILTAPADTVRQRIKLHAGRLSMGLLALIGYLIGSLGAFILFPWPAVFRDVALILLSAALMVRLGVLVGRIVIAPGARLPHMRLVTLVTSLAWFWYYWLLATAALLAAGWATIEVIRTIRAPAILIDLFTAAWLAAVSIALLVTDVIWKLVSTLIDTQMEVASRSVNAGHQEGPEARRRQRLNTLLPILRNVLFLAIGAVGFLMILDAVGIQIGPLLAGAGVVGIAVGFGAQTLVKDIISGVFYLFDDAFRIGEYIQAAKYKGTVEGFSLRSIRLRHHRGPVTIVPFGELGAVQNLSRDWVIDIITLTLNYDSDLEEVRKTIKRIGVELLDDAELGPNIIEPLKMQGIEQMADYGVQIRLKFMAKPGEQFGVRRKALAMLKKTFAEKGIQFATPTVHVSGGTADAASSAAASELQRPTKPILPIEE</sequence>
<dbReference type="PANTHER" id="PTHR30460:SF0">
    <property type="entry name" value="MODERATE CONDUCTANCE MECHANOSENSITIVE CHANNEL YBIO"/>
    <property type="match status" value="1"/>
</dbReference>
<feature type="transmembrane region" description="Helical" evidence="8">
    <location>
        <begin position="126"/>
        <end position="147"/>
    </location>
</feature>
<feature type="domain" description="Mechanosensitive ion channel MscS" evidence="9">
    <location>
        <begin position="388"/>
        <end position="453"/>
    </location>
</feature>
<gene>
    <name evidence="11" type="ORF">B5E41_12355</name>
</gene>
<organism evidence="11 12">
    <name type="scientific">Rhizobium esperanzae</name>
    <dbReference type="NCBI Taxonomy" id="1967781"/>
    <lineage>
        <taxon>Bacteria</taxon>
        <taxon>Pseudomonadati</taxon>
        <taxon>Pseudomonadota</taxon>
        <taxon>Alphaproteobacteria</taxon>
        <taxon>Hyphomicrobiales</taxon>
        <taxon>Rhizobiaceae</taxon>
        <taxon>Rhizobium/Agrobacterium group</taxon>
        <taxon>Rhizobium</taxon>
    </lineage>
</organism>
<proteinExistence type="inferred from homology"/>
<reference evidence="11 12" key="1">
    <citation type="submission" date="2017-03" db="EMBL/GenBank/DDBJ databases">
        <title>Genome of strain Rhizobium sp. CNPSo 668.</title>
        <authorList>
            <person name="Ribeiro R."/>
        </authorList>
    </citation>
    <scope>NUCLEOTIDE SEQUENCE [LARGE SCALE GENOMIC DNA]</scope>
    <source>
        <strain evidence="11 12">CNPSo 668</strain>
    </source>
</reference>
<dbReference type="InterPro" id="IPR006685">
    <property type="entry name" value="MscS_channel_2nd"/>
</dbReference>
<dbReference type="InterPro" id="IPR049142">
    <property type="entry name" value="MS_channel_1st"/>
</dbReference>
<name>A0A246DW96_9HYPH</name>
<feature type="region of interest" description="Disordered" evidence="7">
    <location>
        <begin position="562"/>
        <end position="581"/>
    </location>
</feature>
<comment type="similarity">
    <text evidence="2">Belongs to the MscS (TC 1.A.23) family.</text>
</comment>
<dbReference type="SUPFAM" id="SSF50182">
    <property type="entry name" value="Sm-like ribonucleoproteins"/>
    <property type="match status" value="1"/>
</dbReference>
<dbReference type="InterPro" id="IPR011014">
    <property type="entry name" value="MscS_channel_TM-2"/>
</dbReference>
<dbReference type="Gene3D" id="1.10.287.1260">
    <property type="match status" value="1"/>
</dbReference>
<evidence type="ECO:0000313" key="11">
    <source>
        <dbReference type="EMBL" id="OWO94544.1"/>
    </source>
</evidence>
<evidence type="ECO:0000259" key="9">
    <source>
        <dbReference type="Pfam" id="PF00924"/>
    </source>
</evidence>
<dbReference type="Gene3D" id="3.30.70.100">
    <property type="match status" value="1"/>
</dbReference>
<evidence type="ECO:0000256" key="2">
    <source>
        <dbReference type="ARBA" id="ARBA00008017"/>
    </source>
</evidence>
<comment type="caution">
    <text evidence="11">The sequence shown here is derived from an EMBL/GenBank/DDBJ whole genome shotgun (WGS) entry which is preliminary data.</text>
</comment>
<keyword evidence="3" id="KW-1003">Cell membrane</keyword>
<evidence type="ECO:0000313" key="12">
    <source>
        <dbReference type="Proteomes" id="UP000197269"/>
    </source>
</evidence>